<dbReference type="AlphaFoldDB" id="A0A2P2JNS6"/>
<evidence type="ECO:0000313" key="1">
    <source>
        <dbReference type="EMBL" id="MBW95114.1"/>
    </source>
</evidence>
<dbReference type="EMBL" id="GGEC01014631">
    <property type="protein sequence ID" value="MBW95114.1"/>
    <property type="molecule type" value="Transcribed_RNA"/>
</dbReference>
<proteinExistence type="predicted"/>
<sequence>MKDQDSAEMSEHSMILDCSFQSSFHQDSTPLTFEILTSH</sequence>
<organism evidence="1">
    <name type="scientific">Rhizophora mucronata</name>
    <name type="common">Asiatic mangrove</name>
    <dbReference type="NCBI Taxonomy" id="61149"/>
    <lineage>
        <taxon>Eukaryota</taxon>
        <taxon>Viridiplantae</taxon>
        <taxon>Streptophyta</taxon>
        <taxon>Embryophyta</taxon>
        <taxon>Tracheophyta</taxon>
        <taxon>Spermatophyta</taxon>
        <taxon>Magnoliopsida</taxon>
        <taxon>eudicotyledons</taxon>
        <taxon>Gunneridae</taxon>
        <taxon>Pentapetalae</taxon>
        <taxon>rosids</taxon>
        <taxon>fabids</taxon>
        <taxon>Malpighiales</taxon>
        <taxon>Rhizophoraceae</taxon>
        <taxon>Rhizophora</taxon>
    </lineage>
</organism>
<reference evidence="1" key="1">
    <citation type="submission" date="2018-02" db="EMBL/GenBank/DDBJ databases">
        <title>Rhizophora mucronata_Transcriptome.</title>
        <authorList>
            <person name="Meera S.P."/>
            <person name="Sreeshan A."/>
            <person name="Augustine A."/>
        </authorList>
    </citation>
    <scope>NUCLEOTIDE SEQUENCE</scope>
    <source>
        <tissue evidence="1">Leaf</tissue>
    </source>
</reference>
<name>A0A2P2JNS6_RHIMU</name>
<protein>
    <submittedName>
        <fullName evidence="1">Uncharacterized protein</fullName>
    </submittedName>
</protein>
<accession>A0A2P2JNS6</accession>